<reference evidence="3" key="2">
    <citation type="journal article" date="2021" name="Int. J. Syst. Evol. Microbiol.">
        <title>Bradyrhizobium septentrionale sp. nov. (sv. septentrionale) and Bradyrhizobium quebecense sp. nov. (sv. septentrionale) associated with legumes native to Canada possess rearranged symbiosis genes and numerous insertion sequences.</title>
        <authorList>
            <person name="Bromfield E.S.P."/>
            <person name="Cloutier S."/>
        </authorList>
    </citation>
    <scope>NUCLEOTIDE SEQUENCE</scope>
    <source>
        <strain evidence="3">5S5</strain>
    </source>
</reference>
<dbReference type="AlphaFoldDB" id="A0A973W2R4"/>
<evidence type="ECO:0000313" key="3">
    <source>
        <dbReference type="EMBL" id="WXC84344.1"/>
    </source>
</evidence>
<evidence type="ECO:0000259" key="1">
    <source>
        <dbReference type="PROSITE" id="PS51725"/>
    </source>
</evidence>
<dbReference type="RefSeq" id="WP_166215616.1">
    <property type="nucleotide sequence ID" value="NZ_CP088285.1"/>
</dbReference>
<dbReference type="SUPFAM" id="SSF54909">
    <property type="entry name" value="Dimeric alpha+beta barrel"/>
    <property type="match status" value="1"/>
</dbReference>
<dbReference type="Proteomes" id="UP001432046">
    <property type="component" value="Chromosome"/>
</dbReference>
<keyword evidence="2" id="KW-0560">Oxidoreductase</keyword>
<dbReference type="GO" id="GO:0004497">
    <property type="term" value="F:monooxygenase activity"/>
    <property type="evidence" value="ECO:0007669"/>
    <property type="project" value="UniProtKB-KW"/>
</dbReference>
<dbReference type="InterPro" id="IPR007138">
    <property type="entry name" value="ABM_dom"/>
</dbReference>
<dbReference type="Pfam" id="PF03992">
    <property type="entry name" value="ABM"/>
    <property type="match status" value="1"/>
</dbReference>
<name>A0A973W2R4_9BRAD</name>
<proteinExistence type="predicted"/>
<accession>A0A973W2R4</accession>
<keyword evidence="2" id="KW-0503">Monooxygenase</keyword>
<dbReference type="EMBL" id="JAAOLE020000001">
    <property type="protein sequence ID" value="NVI46085.1"/>
    <property type="molecule type" value="Genomic_DNA"/>
</dbReference>
<dbReference type="Gene3D" id="3.30.70.100">
    <property type="match status" value="1"/>
</dbReference>
<organism evidence="2">
    <name type="scientific">Bradyrhizobium septentrionale</name>
    <dbReference type="NCBI Taxonomy" id="1404411"/>
    <lineage>
        <taxon>Bacteria</taxon>
        <taxon>Pseudomonadati</taxon>
        <taxon>Pseudomonadota</taxon>
        <taxon>Alphaproteobacteria</taxon>
        <taxon>Hyphomicrobiales</taxon>
        <taxon>Nitrobacteraceae</taxon>
        <taxon>Bradyrhizobium</taxon>
    </lineage>
</organism>
<reference evidence="2" key="1">
    <citation type="submission" date="2020-06" db="EMBL/GenBank/DDBJ databases">
        <title>Whole Genome Sequence of Bradyrhizobium sp. Strain 1S1.</title>
        <authorList>
            <person name="Bromfield E.S.P."/>
            <person name="Cloutier S."/>
        </authorList>
    </citation>
    <scope>NUCLEOTIDE SEQUENCE [LARGE SCALE GENOMIC DNA]</scope>
    <source>
        <strain evidence="2">1S1</strain>
    </source>
</reference>
<dbReference type="PROSITE" id="PS51725">
    <property type="entry name" value="ABM"/>
    <property type="match status" value="1"/>
</dbReference>
<gene>
    <name evidence="2" type="ORF">HAP48_024610</name>
    <name evidence="3" type="ORF">WDK88_21145</name>
</gene>
<keyword evidence="4" id="KW-1185">Reference proteome</keyword>
<evidence type="ECO:0000313" key="2">
    <source>
        <dbReference type="EMBL" id="NVI46085.1"/>
    </source>
</evidence>
<evidence type="ECO:0000313" key="4">
    <source>
        <dbReference type="Proteomes" id="UP001432046"/>
    </source>
</evidence>
<reference evidence="3" key="3">
    <citation type="submission" date="2024-03" db="EMBL/GenBank/DDBJ databases">
        <authorList>
            <person name="Bromfield E.S.P."/>
            <person name="Cloutier S."/>
        </authorList>
    </citation>
    <scope>NUCLEOTIDE SEQUENCE</scope>
    <source>
        <strain evidence="3">5S5</strain>
    </source>
</reference>
<feature type="domain" description="ABM" evidence="1">
    <location>
        <begin position="1"/>
        <end position="95"/>
    </location>
</feature>
<dbReference type="InterPro" id="IPR011008">
    <property type="entry name" value="Dimeric_a/b-barrel"/>
</dbReference>
<dbReference type="EMBL" id="CP147711">
    <property type="protein sequence ID" value="WXC84344.1"/>
    <property type="molecule type" value="Genomic_DNA"/>
</dbReference>
<protein>
    <submittedName>
        <fullName evidence="2 3">Antibiotic biosynthesis monooxygenase</fullName>
    </submittedName>
</protein>
<sequence length="97" mass="10905">MTEIAQIDVKPGSEKDFEAAVAKARPLFLRAKGGKGFELHRSIEKPSRYRLVAKWETLENHTVDFRGSEDFTAWRALVGPYFAAAPEVEHTETVLST</sequence>